<feature type="region of interest" description="Disordered" evidence="5">
    <location>
        <begin position="1394"/>
        <end position="1459"/>
    </location>
</feature>
<dbReference type="SUPFAM" id="SSF49785">
    <property type="entry name" value="Galactose-binding domain-like"/>
    <property type="match status" value="1"/>
</dbReference>
<feature type="region of interest" description="Disordered" evidence="5">
    <location>
        <begin position="1"/>
        <end position="43"/>
    </location>
</feature>
<dbReference type="PANTHER" id="PTHR22772:SF4">
    <property type="entry name" value="ZINC FINGER ZZ-TYPE AND EF-HAND DOMAIN-CONTAINING PROTEIN 1"/>
    <property type="match status" value="1"/>
</dbReference>
<protein>
    <submittedName>
        <fullName evidence="8">Zinc finger ZZ-type and EF-hand domain-containing protein 1</fullName>
    </submittedName>
</protein>
<dbReference type="PANTHER" id="PTHR22772">
    <property type="entry name" value="NOVEL ZZ TYPE ZINC FINGER DOMAIN CONTAINING PROTEIN"/>
    <property type="match status" value="1"/>
</dbReference>
<evidence type="ECO:0000259" key="6">
    <source>
        <dbReference type="PROSITE" id="PS50135"/>
    </source>
</evidence>
<keyword evidence="3" id="KW-0862">Zinc</keyword>
<feature type="domain" description="ZZ-type" evidence="6">
    <location>
        <begin position="1741"/>
        <end position="1796"/>
    </location>
</feature>
<dbReference type="InterPro" id="IPR000433">
    <property type="entry name" value="Znf_ZZ"/>
</dbReference>
<sequence>MGSSESALTARADSRRPRCRRSSRRCVWQRGPGQWGDAAKGEDDEAASPAAFPALDTNLARRALRLKDASGLRGGRPVSQQLLFAMGREYGVRNLLDEALGRGRVSLPLREILGRCRSVELDRVQLRDVEEALSSFDLELEGRVDIQALYGAMMMAYETTSLGEKERAIAMLSRASFSTGLVDVYGKDCTTTFREELVGRMAQALWQHRVPGDHVAPRGPGSQWAPATAAETLWLVRSTLVQETLAQAELDQAEVDAWAKLMEGDGDDASTAGAGRRRRLLTQCFSRLEASCNNLTLENLTDGTLQTFWQTEHSLSIGMWPWPGVVITRLALGVLAGDGSSIPAKVEVLAGRPGRLEPIISTLVPFASTGYVELLQGKEISAEVVKLEMVQNSFPEGRMRVRGLLVGGHVRGPGPLSTAIEAVTAHCVVTLALQASQSAEQSVDAAHALATQLSSALRQLPPLALLPAMDLAPNDAVASALHRLGELLGTLHRRRPDGEVKLDVLALALARGNVAHALQALALVVQSERQEYDAGWALTALRSSLAGHARRVCNPMPLQLLCWSFGDSGPISDTDDLLIGPLNVGALQAGEQDMAATVLLAAPQGFRAQAVRLHVQITANDYGYPGLCLVFALDGADGPDGRPLSDAELLQRYSECDTWKPAAVTDAPSKRDQGVWPHSDLIGWTVVRDSFTDSDIYVELEMTLPKKFILIKYLCPHGGTGIKVQGSRLHGSLRSESECWPLGPPGWVDGRPLRSAELVEATLRFLLLVQDDLGAISERDPCPFLDVSDLTIEPFWLLYSKLLPSHSAESTAARILLLRLLRCLGPVLATHDLMGPDKEAARACLAEFYRHLCDAVDKAALPPGTPQEELASEGTLKELETAERRQEEETLSGATAVFFPGEEAREKLFTMLGAPSRDEERLPKSVSLTLRSLCSRFSKFPELLCPLPPPSATQPQRSEPLLRVIHTLLDLAQTQQESGRRWHEPPALLQLLVEVQRQHMSWCHLALKGGKQGVADVARAVMLAYVKRQVVMAVASLTALASLPSDRFADSVSHLQHSFVAVATRHLLAFLLELVDLEFPCTLQQELMPLVTCLFDLANRHKGYFKECEEQDAGGGGGESVVLGRWLVEFPTNAATFLCPGAHSFTIEFDKRSPTYWNSCMEFMDGHGAYLRFSDNYNEEQLLMGVTMKCGPTLLFQQHGSEMYYRFTVTARGAPHDYPVPWLHDLHLLSLRLLGRLHGAEVATTVERAPAADESEKQKPCMLGALGATYWSEALHLAGVEYTAAPADKQVHELLLALASARGSKAGLALLSACEGGAARGGAGGAGATDAIEVATRAVFAALLHHTRPLWQQLVPYAAGEVAPAADTEDLRWIHAQARTVRNWLLAQRQDSVGELAEEGGKEEGGKEEGGKEEDGKEEGGKEEGGKEEGGKEEGGKEEGGKEEGGKEEGGKEEGGQKMDSLAEMSIRKCLFLLKLPPVNFDPSCDFISGVRNTAPDSCEDPASGSAGAARVRPPVREERLYPWVGDILAFVKDKKATPDGVLQAVTQQAALAHKRAASLARVNASLRSALYDLEMVAPALAFLQGLLAHQLALPRYPLEGVRTCGPELAAAMQERYRELLGTLAQTLRLPSLHADSSRVALATAALHLLCLDWEPSEASLLMEAELPEILVGIALGTTATVLSLPCESADAAEELAAWEKEQRWLQEFSSDSADWLRQLHDAKPDKCKKTFLVKYGERLHRETLCSACRSLPLHGCFRCLQCTDCTLCTDCFVGGVKPSGHDSSHELLRLEAACASCRGLLLRSRVSCFSCPDLLLCLGCQTHSNFPPGHTAQHAVDTEPSAVFLTSDESGWPYLQTLAWHALSVLALRGTPSGFASRLPAPSARCAQLLIQRLRSTGEEEQGDEAAALVRQSRQQRILGLLAAMLPPPMEPLPEALSPLVPLLLDAVSPRSGWRSGPGVPHMALALLGRTLPFVAPAQADSAMAVRAAAAMTTARSGAPPPDGWAALAHLIGLGATVTNGTGRLDWASAITAILHALAAQPRWSPALCSFCSDRLSCLPSDLSWDNISYLLLTAIPSELRVLGLGMLAQREDASGHRQDVVAVRRFTEKRESVVVDCRTRLFCKVDDDSLKLAPLGRAPLDVVMAAPGVSEHTERLLLFTGIAGLLLQRADKPPSLPPQKIVGATEGVALSYNESLVLALSLKAILHLLQSSQDGDAQGEALAAIFRSSLLPQLGPLALRGTGLSTAWLLPELQMLSLMQYLGEGDPSEGDLSEGGDPSVGDPGNSTVTPSAKPAEEQDPKGRPEEDGVDEDDEEEEEEVDSAGASPVDPLEDLPEPTKVLLKLCRDSLGAEPHDLRALWERHSSLLHSFALELHKQLGGSSLMGGEEEGVARGAPADASASQVPWETHVDRGVVVLPTKPVPGVCRRAVPYSAVAAVSVAVCSEEPVLTATAAKIVRQRSAQLLQQALQPRKGATSGSTAGSSRSQITHAFATLCARHMISHLLSHWSAFGVRAVHEALGLAEPSHMAYLLDILLKQDGPEKLQKILEEVVPHCDPPLLEALALTAARFLAEPVVVKRTRESPHPYPNGYKREESLYFPGAAFLSVCLHPCCSTGSTNDQLIVSTVPTHDLHRHERCGPADYWQPFSIAGDMLCYKFTGSRQQDWGYQFTVVAKSYGLFYAGFAILRAVVPLVPRVAGELWAWVAAAACGNTGEQRLQAVHLLQVLLEVLQHERGTCHLQHLRPLWCLLLELEEHGTGDGAGWEHREQEGNVPLRRRLLPQLQRALTDLFYTAERCALEQGLEEEYLRSVCAEDSAKPGDVATTTSATTAVAS</sequence>
<feature type="compositionally biased region" description="Basic and acidic residues" evidence="5">
    <location>
        <begin position="1399"/>
        <end position="1457"/>
    </location>
</feature>
<dbReference type="PROSITE" id="PS50135">
    <property type="entry name" value="ZF_ZZ_2"/>
    <property type="match status" value="1"/>
</dbReference>
<evidence type="ECO:0000256" key="1">
    <source>
        <dbReference type="ARBA" id="ARBA00022723"/>
    </source>
</evidence>
<evidence type="ECO:0000313" key="8">
    <source>
        <dbReference type="RefSeq" id="XP_032832532.1"/>
    </source>
</evidence>
<dbReference type="Gene3D" id="3.30.60.90">
    <property type="match status" value="1"/>
</dbReference>
<dbReference type="InterPro" id="IPR004939">
    <property type="entry name" value="APC_su10/DOC_dom"/>
</dbReference>
<proteinExistence type="predicted"/>
<dbReference type="InterPro" id="IPR008979">
    <property type="entry name" value="Galactose-bd-like_sf"/>
</dbReference>
<dbReference type="Proteomes" id="UP001318040">
    <property type="component" value="Chromosome 60"/>
</dbReference>
<keyword evidence="7" id="KW-1185">Reference proteome</keyword>
<evidence type="ECO:0000256" key="2">
    <source>
        <dbReference type="ARBA" id="ARBA00022771"/>
    </source>
</evidence>
<dbReference type="CTD" id="23140"/>
<gene>
    <name evidence="8" type="primary">ZZEF1</name>
</gene>
<keyword evidence="2 4" id="KW-0863">Zinc-finger</keyword>
<feature type="compositionally biased region" description="Basic and acidic residues" evidence="5">
    <location>
        <begin position="2296"/>
        <end position="2308"/>
    </location>
</feature>
<reference evidence="8" key="1">
    <citation type="submission" date="2025-08" db="UniProtKB">
        <authorList>
            <consortium name="RefSeq"/>
        </authorList>
    </citation>
    <scope>IDENTIFICATION</scope>
    <source>
        <tissue evidence="8">Sperm</tissue>
    </source>
</reference>
<evidence type="ECO:0000313" key="7">
    <source>
        <dbReference type="Proteomes" id="UP001318040"/>
    </source>
</evidence>
<feature type="compositionally biased region" description="Basic and acidic residues" evidence="5">
    <location>
        <begin position="875"/>
        <end position="888"/>
    </location>
</feature>
<feature type="region of interest" description="Disordered" evidence="5">
    <location>
        <begin position="863"/>
        <end position="890"/>
    </location>
</feature>
<evidence type="ECO:0000256" key="3">
    <source>
        <dbReference type="ARBA" id="ARBA00022833"/>
    </source>
</evidence>
<keyword evidence="1" id="KW-0479">Metal-binding</keyword>
<dbReference type="InterPro" id="IPR040099">
    <property type="entry name" value="ZZEF1"/>
</dbReference>
<feature type="compositionally biased region" description="Acidic residues" evidence="5">
    <location>
        <begin position="2309"/>
        <end position="2323"/>
    </location>
</feature>
<dbReference type="GeneID" id="116955510"/>
<dbReference type="SUPFAM" id="SSF57850">
    <property type="entry name" value="RING/U-box"/>
    <property type="match status" value="1"/>
</dbReference>
<dbReference type="InterPro" id="IPR043145">
    <property type="entry name" value="Znf_ZZ_sf"/>
</dbReference>
<dbReference type="GO" id="GO:0008270">
    <property type="term" value="F:zinc ion binding"/>
    <property type="evidence" value="ECO:0007669"/>
    <property type="project" value="UniProtKB-KW"/>
</dbReference>
<evidence type="ECO:0000256" key="5">
    <source>
        <dbReference type="SAM" id="MobiDB-lite"/>
    </source>
</evidence>
<organism evidence="7 8">
    <name type="scientific">Petromyzon marinus</name>
    <name type="common">Sea lamprey</name>
    <dbReference type="NCBI Taxonomy" id="7757"/>
    <lineage>
        <taxon>Eukaryota</taxon>
        <taxon>Metazoa</taxon>
        <taxon>Chordata</taxon>
        <taxon>Craniata</taxon>
        <taxon>Vertebrata</taxon>
        <taxon>Cyclostomata</taxon>
        <taxon>Hyperoartia</taxon>
        <taxon>Petromyzontiformes</taxon>
        <taxon>Petromyzontidae</taxon>
        <taxon>Petromyzon</taxon>
    </lineage>
</organism>
<dbReference type="KEGG" id="pmrn:116955510"/>
<accession>A0AAJ7UCZ9</accession>
<feature type="region of interest" description="Disordered" evidence="5">
    <location>
        <begin position="2266"/>
        <end position="2336"/>
    </location>
</feature>
<evidence type="ECO:0000256" key="4">
    <source>
        <dbReference type="PROSITE-ProRule" id="PRU00228"/>
    </source>
</evidence>
<dbReference type="RefSeq" id="XP_032832532.1">
    <property type="nucleotide sequence ID" value="XM_032976641.1"/>
</dbReference>
<dbReference type="SMART" id="SM01337">
    <property type="entry name" value="APC10"/>
    <property type="match status" value="1"/>
</dbReference>
<name>A0AAJ7UCZ9_PETMA</name>